<organism evidence="2 3">
    <name type="scientific">Phytophthora megakarya</name>
    <dbReference type="NCBI Taxonomy" id="4795"/>
    <lineage>
        <taxon>Eukaryota</taxon>
        <taxon>Sar</taxon>
        <taxon>Stramenopiles</taxon>
        <taxon>Oomycota</taxon>
        <taxon>Peronosporomycetes</taxon>
        <taxon>Peronosporales</taxon>
        <taxon>Peronosporaceae</taxon>
        <taxon>Phytophthora</taxon>
    </lineage>
</organism>
<proteinExistence type="predicted"/>
<reference evidence="3" key="1">
    <citation type="submission" date="2017-03" db="EMBL/GenBank/DDBJ databases">
        <title>Phytopthora megakarya and P. palmivora, two closely related causual agents of cacao black pod achieved similar genome size and gene model numbers by different mechanisms.</title>
        <authorList>
            <person name="Ali S."/>
            <person name="Shao J."/>
            <person name="Larry D.J."/>
            <person name="Kronmiller B."/>
            <person name="Shen D."/>
            <person name="Strem M.D."/>
            <person name="Melnick R.L."/>
            <person name="Guiltinan M.J."/>
            <person name="Tyler B.M."/>
            <person name="Meinhardt L.W."/>
            <person name="Bailey B.A."/>
        </authorList>
    </citation>
    <scope>NUCLEOTIDE SEQUENCE [LARGE SCALE GENOMIC DNA]</scope>
    <source>
        <strain evidence="3">zdho120</strain>
    </source>
</reference>
<comment type="caution">
    <text evidence="2">The sequence shown here is derived from an EMBL/GenBank/DDBJ whole genome shotgun (WGS) entry which is preliminary data.</text>
</comment>
<protein>
    <submittedName>
        <fullName evidence="2">Uncharacterized protein</fullName>
    </submittedName>
</protein>
<gene>
    <name evidence="2" type="ORF">PHMEG_00035920</name>
</gene>
<dbReference type="EMBL" id="NBNE01014493">
    <property type="protein sequence ID" value="OWY94370.1"/>
    <property type="molecule type" value="Genomic_DNA"/>
</dbReference>
<keyword evidence="3" id="KW-1185">Reference proteome</keyword>
<dbReference type="AlphaFoldDB" id="A0A225UN45"/>
<dbReference type="Proteomes" id="UP000198211">
    <property type="component" value="Unassembled WGS sequence"/>
</dbReference>
<evidence type="ECO:0000313" key="2">
    <source>
        <dbReference type="EMBL" id="OWY94370.1"/>
    </source>
</evidence>
<name>A0A225UN45_9STRA</name>
<feature type="region of interest" description="Disordered" evidence="1">
    <location>
        <begin position="70"/>
        <end position="93"/>
    </location>
</feature>
<accession>A0A225UN45</accession>
<evidence type="ECO:0000313" key="3">
    <source>
        <dbReference type="Proteomes" id="UP000198211"/>
    </source>
</evidence>
<evidence type="ECO:0000256" key="1">
    <source>
        <dbReference type="SAM" id="MobiDB-lite"/>
    </source>
</evidence>
<feature type="non-terminal residue" evidence="2">
    <location>
        <position position="1"/>
    </location>
</feature>
<sequence length="93" mass="10618">PTGLSDDFIYLKPGKPKKDVRGVDFFVDENELVCYLDEVDLGMCACLVRLRLLLTLCFVQLSLQWRNQRKRSHLQHAPPNEIGIEEAGSQSDK</sequence>
<dbReference type="OrthoDB" id="113522at2759"/>